<evidence type="ECO:0000313" key="2">
    <source>
        <dbReference type="EMBL" id="KAK3749234.1"/>
    </source>
</evidence>
<dbReference type="Proteomes" id="UP001283361">
    <property type="component" value="Unassembled WGS sequence"/>
</dbReference>
<gene>
    <name evidence="2" type="ORF">RRG08_038620</name>
</gene>
<feature type="region of interest" description="Disordered" evidence="1">
    <location>
        <begin position="1"/>
        <end position="49"/>
    </location>
</feature>
<evidence type="ECO:0000256" key="1">
    <source>
        <dbReference type="SAM" id="MobiDB-lite"/>
    </source>
</evidence>
<evidence type="ECO:0000313" key="3">
    <source>
        <dbReference type="Proteomes" id="UP001283361"/>
    </source>
</evidence>
<comment type="caution">
    <text evidence="2">The sequence shown here is derived from an EMBL/GenBank/DDBJ whole genome shotgun (WGS) entry which is preliminary data.</text>
</comment>
<feature type="compositionally biased region" description="Low complexity" evidence="1">
    <location>
        <begin position="1"/>
        <end position="25"/>
    </location>
</feature>
<dbReference type="AlphaFoldDB" id="A0AAE0YKI5"/>
<name>A0AAE0YKI5_9GAST</name>
<accession>A0AAE0YKI5</accession>
<sequence>MLYRNLQPSVLSLPALPSSSPSFSPFRSQTNTPKKSTRDEFNPGPQVPWSGPDIYLAQVVSPCHPASA</sequence>
<organism evidence="2 3">
    <name type="scientific">Elysia crispata</name>
    <name type="common">lettuce slug</name>
    <dbReference type="NCBI Taxonomy" id="231223"/>
    <lineage>
        <taxon>Eukaryota</taxon>
        <taxon>Metazoa</taxon>
        <taxon>Spiralia</taxon>
        <taxon>Lophotrochozoa</taxon>
        <taxon>Mollusca</taxon>
        <taxon>Gastropoda</taxon>
        <taxon>Heterobranchia</taxon>
        <taxon>Euthyneura</taxon>
        <taxon>Panpulmonata</taxon>
        <taxon>Sacoglossa</taxon>
        <taxon>Placobranchoidea</taxon>
        <taxon>Plakobranchidae</taxon>
        <taxon>Elysia</taxon>
    </lineage>
</organism>
<protein>
    <submittedName>
        <fullName evidence="2">Uncharacterized protein</fullName>
    </submittedName>
</protein>
<reference evidence="2" key="1">
    <citation type="journal article" date="2023" name="G3 (Bethesda)">
        <title>A reference genome for the long-term kleptoplast-retaining sea slug Elysia crispata morphotype clarki.</title>
        <authorList>
            <person name="Eastman K.E."/>
            <person name="Pendleton A.L."/>
            <person name="Shaikh M.A."/>
            <person name="Suttiyut T."/>
            <person name="Ogas R."/>
            <person name="Tomko P."/>
            <person name="Gavelis G."/>
            <person name="Widhalm J.R."/>
            <person name="Wisecaver J.H."/>
        </authorList>
    </citation>
    <scope>NUCLEOTIDE SEQUENCE</scope>
    <source>
        <strain evidence="2">ECLA1</strain>
    </source>
</reference>
<keyword evidence="3" id="KW-1185">Reference proteome</keyword>
<dbReference type="EMBL" id="JAWDGP010005950">
    <property type="protein sequence ID" value="KAK3749234.1"/>
    <property type="molecule type" value="Genomic_DNA"/>
</dbReference>
<proteinExistence type="predicted"/>